<keyword evidence="2" id="KW-0677">Repeat</keyword>
<feature type="coiled-coil region" evidence="7">
    <location>
        <begin position="857"/>
        <end position="884"/>
    </location>
</feature>
<dbReference type="PROSITE" id="PS00626">
    <property type="entry name" value="RCC1_2"/>
    <property type="match status" value="1"/>
</dbReference>
<dbReference type="InterPro" id="IPR009091">
    <property type="entry name" value="RCC1/BLIP-II"/>
</dbReference>
<feature type="repeat" description="RCC1" evidence="6">
    <location>
        <begin position="396"/>
        <end position="450"/>
    </location>
</feature>
<dbReference type="GO" id="GO:0008270">
    <property type="term" value="F:zinc ion binding"/>
    <property type="evidence" value="ECO:0007669"/>
    <property type="project" value="UniProtKB-KW"/>
</dbReference>
<dbReference type="PROSITE" id="PS51514">
    <property type="entry name" value="BRX"/>
    <property type="match status" value="1"/>
</dbReference>
<dbReference type="InterPro" id="IPR011011">
    <property type="entry name" value="Znf_FYVE_PHD"/>
</dbReference>
<evidence type="ECO:0000256" key="7">
    <source>
        <dbReference type="SAM" id="Coils"/>
    </source>
</evidence>
<dbReference type="CDD" id="cd13365">
    <property type="entry name" value="PH_PLC_plant-like"/>
    <property type="match status" value="1"/>
</dbReference>
<dbReference type="Gene3D" id="2.130.10.30">
    <property type="entry name" value="Regulator of chromosome condensation 1/beta-lactamase-inhibitor protein II"/>
    <property type="match status" value="2"/>
</dbReference>
<evidence type="ECO:0000256" key="6">
    <source>
        <dbReference type="PROSITE-ProRule" id="PRU00235"/>
    </source>
</evidence>
<dbReference type="PANTHER" id="PTHR22870">
    <property type="entry name" value="REGULATOR OF CHROMOSOME CONDENSATION"/>
    <property type="match status" value="1"/>
</dbReference>
<dbReference type="Gene3D" id="2.30.29.30">
    <property type="entry name" value="Pleckstrin-homology domain (PH domain)/Phosphotyrosine-binding domain (PTB)"/>
    <property type="match status" value="1"/>
</dbReference>
<dbReference type="InterPro" id="IPR000408">
    <property type="entry name" value="Reg_chr_condens"/>
</dbReference>
<feature type="repeat" description="RCC1" evidence="6">
    <location>
        <begin position="451"/>
        <end position="502"/>
    </location>
</feature>
<dbReference type="EMBL" id="SPHZ02000011">
    <property type="protein sequence ID" value="KAF0894459.1"/>
    <property type="molecule type" value="Genomic_DNA"/>
</dbReference>
<dbReference type="InterPro" id="IPR058923">
    <property type="entry name" value="RCC1-like_dom"/>
</dbReference>
<name>A0A6G1C2K6_9ORYZ</name>
<keyword evidence="3 5" id="KW-0863">Zinc-finger</keyword>
<evidence type="ECO:0000256" key="2">
    <source>
        <dbReference type="ARBA" id="ARBA00022737"/>
    </source>
</evidence>
<gene>
    <name evidence="11" type="ORF">E2562_039098</name>
</gene>
<dbReference type="InterPro" id="IPR017455">
    <property type="entry name" value="Znf_FYVE-rel"/>
</dbReference>
<dbReference type="Gene3D" id="3.30.40.10">
    <property type="entry name" value="Zinc/RING finger domain, C3HC4 (zinc finger)"/>
    <property type="match status" value="1"/>
</dbReference>
<keyword evidence="4" id="KW-0862">Zinc</keyword>
<evidence type="ECO:0008006" key="13">
    <source>
        <dbReference type="Google" id="ProtNLM"/>
    </source>
</evidence>
<comment type="caution">
    <text evidence="11">The sequence shown here is derived from an EMBL/GenBank/DDBJ whole genome shotgun (WGS) entry which is preliminary data.</text>
</comment>
<dbReference type="PROSITE" id="PS50178">
    <property type="entry name" value="ZF_FYVE"/>
    <property type="match status" value="1"/>
</dbReference>
<dbReference type="PRINTS" id="PR00633">
    <property type="entry name" value="RCCNDNSATION"/>
</dbReference>
<protein>
    <recommendedName>
        <fullName evidence="13">FYVE-type domain-containing protein</fullName>
    </recommendedName>
</protein>
<proteinExistence type="predicted"/>
<feature type="repeat" description="RCC1" evidence="6">
    <location>
        <begin position="565"/>
        <end position="616"/>
    </location>
</feature>
<organism evidence="11 12">
    <name type="scientific">Oryza meyeriana var. granulata</name>
    <dbReference type="NCBI Taxonomy" id="110450"/>
    <lineage>
        <taxon>Eukaryota</taxon>
        <taxon>Viridiplantae</taxon>
        <taxon>Streptophyta</taxon>
        <taxon>Embryophyta</taxon>
        <taxon>Tracheophyta</taxon>
        <taxon>Spermatophyta</taxon>
        <taxon>Magnoliopsida</taxon>
        <taxon>Liliopsida</taxon>
        <taxon>Poales</taxon>
        <taxon>Poaceae</taxon>
        <taxon>BOP clade</taxon>
        <taxon>Oryzoideae</taxon>
        <taxon>Oryzeae</taxon>
        <taxon>Oryzinae</taxon>
        <taxon>Oryza</taxon>
        <taxon>Oryza meyeriana</taxon>
    </lineage>
</organism>
<feature type="repeat" description="RCC1" evidence="6">
    <location>
        <begin position="344"/>
        <end position="395"/>
    </location>
</feature>
<accession>A0A6G1C2K6</accession>
<dbReference type="InterPro" id="IPR013083">
    <property type="entry name" value="Znf_RING/FYVE/PHD"/>
</dbReference>
<dbReference type="InterPro" id="IPR000306">
    <property type="entry name" value="Znf_FYVE"/>
</dbReference>
<evidence type="ECO:0000256" key="1">
    <source>
        <dbReference type="ARBA" id="ARBA00022723"/>
    </source>
</evidence>
<feature type="domain" description="FYVE-type" evidence="9">
    <location>
        <begin position="673"/>
        <end position="735"/>
    </location>
</feature>
<reference evidence="11 12" key="1">
    <citation type="submission" date="2019-11" db="EMBL/GenBank/DDBJ databases">
        <title>Whole genome sequence of Oryza granulata.</title>
        <authorList>
            <person name="Li W."/>
        </authorList>
    </citation>
    <scope>NUCLEOTIDE SEQUENCE [LARGE SCALE GENOMIC DNA]</scope>
    <source>
        <strain evidence="12">cv. Menghai</strain>
        <tissue evidence="11">Leaf</tissue>
    </source>
</reference>
<feature type="repeat" description="RCC1" evidence="6">
    <location>
        <begin position="513"/>
        <end position="564"/>
    </location>
</feature>
<dbReference type="InterPro" id="IPR013591">
    <property type="entry name" value="Brevis_radix_dom"/>
</dbReference>
<dbReference type="OrthoDB" id="5981550at2759"/>
<dbReference type="PANTHER" id="PTHR22870:SF350">
    <property type="entry name" value="F12P19.9 PROTEIN"/>
    <property type="match status" value="1"/>
</dbReference>
<dbReference type="SUPFAM" id="SSF57903">
    <property type="entry name" value="FYVE/PHD zinc finger"/>
    <property type="match status" value="1"/>
</dbReference>
<evidence type="ECO:0000313" key="12">
    <source>
        <dbReference type="Proteomes" id="UP000479710"/>
    </source>
</evidence>
<keyword evidence="1" id="KW-0479">Metal-binding</keyword>
<evidence type="ECO:0000256" key="5">
    <source>
        <dbReference type="PROSITE-ProRule" id="PRU00091"/>
    </source>
</evidence>
<evidence type="ECO:0000256" key="8">
    <source>
        <dbReference type="SAM" id="MobiDB-lite"/>
    </source>
</evidence>
<dbReference type="CDD" id="cd00065">
    <property type="entry name" value="FYVE_like_SF"/>
    <property type="match status" value="1"/>
</dbReference>
<dbReference type="Proteomes" id="UP000479710">
    <property type="component" value="Unassembled WGS sequence"/>
</dbReference>
<feature type="repeat" description="RCC1" evidence="6">
    <location>
        <begin position="617"/>
        <end position="668"/>
    </location>
</feature>
<keyword evidence="12" id="KW-1185">Reference proteome</keyword>
<evidence type="ECO:0000259" key="9">
    <source>
        <dbReference type="PROSITE" id="PS50178"/>
    </source>
</evidence>
<dbReference type="SUPFAM" id="SSF50729">
    <property type="entry name" value="PH domain-like"/>
    <property type="match status" value="1"/>
</dbReference>
<feature type="domain" description="BRX" evidence="10">
    <location>
        <begin position="1031"/>
        <end position="1086"/>
    </location>
</feature>
<evidence type="ECO:0000256" key="4">
    <source>
        <dbReference type="ARBA" id="ARBA00022833"/>
    </source>
</evidence>
<sequence length="1103" mass="122134">MLPWEWRSSDFLFISTQAIVALKKGAHLLKCGKRGKPKFCPFRLSSDEKTLVWYSKDREKHLSLNSVSTVVFGQKTMNFLRNRWPEKESQSLSLIYKNGECSIDLVFSLLDLKLVRAALLYLSIFTLLISHVLKNSLTQICRDRDQAECWFLGLTALTSSPYSLLPLAGSKSSRQVNSCTSSPCSYLQRKCRLSAALDTPRHTQVYPSYGSPKITQKKFFGGNLDSSEALFYPKHPTFCDVDSYIEKLNPKVANPVKHGLKDIMVANRRAQKNMQTLKIFEGPRVACRLDSLKDVFLWGSVLGSMLGSEDIPKSLPRLVGSAKMLDVQSIACGENHAAIITKQGGVYAWGNDSSGRLGQQVNVNNSCPKIVESLASVHVKAVAFGSKHTCAITVSGELFEWGEGAHSLGLMNDWYGRNQWFPHKLFAPMDDISVSKIACGEWHTAIITSSSQLFTYGDGTFGVLGHGDTQGVARPKQVESLKGSRVKSVACGPWHTAAIVEVMSSFKGNAPSGKLFTWGDADRGKLGHADKKMKLLPTCVDSLTDYDFIQVSCGTAVTVVLTVTGMVFAFGSSRHGQLGNPQADGESICTVEGPLKTEFVREISSGSSHVAVLTMSGKVFTWGKGAEGQLGLGDYINRSSPTLVEALEGRNVESIVCGFNFTAAICLHKTMSVKDQSVCSSCQMAFGFTRKKHNCYNCGSMFCSSCTSNKITMAALAPDMNRRYRVCDVCFCQLQKGVDSSKDKSGLKISKGEMFKLELKAYTPKLSRLFKEANFVAEKMASVQGTNQRNDEPATRVQTKTERWGQVECPALFISAQDSFQTQPVSNNECGISFSQRMHDSAMLKSGSSLRFTDVQREEIQMMQTELKEQVKQLHSQVAVLTEQYQQKSVMVELYKQKLDDTWLVVRDEAARCKAAKDIIKVLTDQCNALSEKFSIGQLSENSKITPNSIPRQPTKTELQGNTGGNPVTYKLSQLNNTQNHGSSIQTEKECVPLSNAVMPGDRPFRQQNGARQFTSDGYTTEAQSAVALIDNVTEQIEHGVYVTFSISPCGQKDIKRIRFSRKHFGEKEAQHWWEQNKTRVYAKYKVQQMETPSVTVSCPSTR</sequence>
<evidence type="ECO:0000256" key="3">
    <source>
        <dbReference type="ARBA" id="ARBA00022771"/>
    </source>
</evidence>
<dbReference type="PROSITE" id="PS50012">
    <property type="entry name" value="RCC1_3"/>
    <property type="match status" value="7"/>
</dbReference>
<feature type="repeat" description="RCC1" evidence="6">
    <location>
        <begin position="293"/>
        <end position="343"/>
    </location>
</feature>
<dbReference type="InterPro" id="IPR051210">
    <property type="entry name" value="Ub_ligase/GEF_domain"/>
</dbReference>
<dbReference type="InterPro" id="IPR011993">
    <property type="entry name" value="PH-like_dom_sf"/>
</dbReference>
<feature type="compositionally biased region" description="Polar residues" evidence="8">
    <location>
        <begin position="944"/>
        <end position="961"/>
    </location>
</feature>
<dbReference type="Pfam" id="PF08381">
    <property type="entry name" value="BRX"/>
    <property type="match status" value="1"/>
</dbReference>
<keyword evidence="7" id="KW-0175">Coiled coil</keyword>
<dbReference type="Pfam" id="PF25390">
    <property type="entry name" value="WD40_RLD"/>
    <property type="match status" value="1"/>
</dbReference>
<evidence type="ECO:0000259" key="10">
    <source>
        <dbReference type="PROSITE" id="PS51514"/>
    </source>
</evidence>
<dbReference type="SMART" id="SM00064">
    <property type="entry name" value="FYVE"/>
    <property type="match status" value="1"/>
</dbReference>
<evidence type="ECO:0000313" key="11">
    <source>
        <dbReference type="EMBL" id="KAF0894459.1"/>
    </source>
</evidence>
<dbReference type="AlphaFoldDB" id="A0A6G1C2K6"/>
<feature type="region of interest" description="Disordered" evidence="8">
    <location>
        <begin position="944"/>
        <end position="963"/>
    </location>
</feature>
<dbReference type="SUPFAM" id="SSF50985">
    <property type="entry name" value="RCC1/BLIP-II"/>
    <property type="match status" value="1"/>
</dbReference>
<dbReference type="Pfam" id="PF01363">
    <property type="entry name" value="FYVE"/>
    <property type="match status" value="1"/>
</dbReference>